<dbReference type="PANTHER" id="PTHR30304:SF0">
    <property type="entry name" value="D-TAGATOSE-1,6-BISPHOSPHATE ALDOLASE SUBUNIT GATY-RELATED"/>
    <property type="match status" value="1"/>
</dbReference>
<dbReference type="PANTHER" id="PTHR30304">
    <property type="entry name" value="D-TAGATOSE-1,6-BISPHOSPHATE ALDOLASE"/>
    <property type="match status" value="1"/>
</dbReference>
<dbReference type="PIRSF" id="PIRSF001359">
    <property type="entry name" value="F_bP_aldolase_II"/>
    <property type="match status" value="1"/>
</dbReference>
<dbReference type="GO" id="GO:0016832">
    <property type="term" value="F:aldehyde-lyase activity"/>
    <property type="evidence" value="ECO:0007669"/>
    <property type="project" value="InterPro"/>
</dbReference>
<evidence type="ECO:0000256" key="2">
    <source>
        <dbReference type="PIRSR" id="PIRSR001359-3"/>
    </source>
</evidence>
<evidence type="ECO:0000313" key="4">
    <source>
        <dbReference type="Proteomes" id="UP000182693"/>
    </source>
</evidence>
<dbReference type="EMBL" id="MNWX01000045">
    <property type="protein sequence ID" value="OIO64497.1"/>
    <property type="molecule type" value="Genomic_DNA"/>
</dbReference>
<dbReference type="InterPro" id="IPR050246">
    <property type="entry name" value="Class_II_FBP_aldolase"/>
</dbReference>
<dbReference type="NCBIfam" id="TIGR00167">
    <property type="entry name" value="cbbA"/>
    <property type="match status" value="1"/>
</dbReference>
<reference evidence="3 4" key="1">
    <citation type="journal article" date="2016" name="Environ. Microbiol.">
        <title>Genomic resolution of a cold subsurface aquifer community provides metabolic insights for novel microbes adapted to high CO concentrations.</title>
        <authorList>
            <person name="Probst A.J."/>
            <person name="Castelle C.J."/>
            <person name="Singh A."/>
            <person name="Brown C.T."/>
            <person name="Anantharaman K."/>
            <person name="Sharon I."/>
            <person name="Hug L.A."/>
            <person name="Burstein D."/>
            <person name="Emerson J.B."/>
            <person name="Thomas B.C."/>
            <person name="Banfield J.F."/>
        </authorList>
    </citation>
    <scope>NUCLEOTIDE SEQUENCE [LARGE SCALE GENOMIC DNA]</scope>
    <source>
        <strain evidence="3">CG1_02_39_135</strain>
    </source>
</reference>
<dbReference type="STRING" id="1805425.AUJ30_02325"/>
<keyword evidence="2" id="KW-0479">Metal-binding</keyword>
<dbReference type="SUPFAM" id="SSF51569">
    <property type="entry name" value="Aldolase"/>
    <property type="match status" value="1"/>
</dbReference>
<feature type="binding site" evidence="2">
    <location>
        <position position="221"/>
    </location>
    <ligand>
        <name>Zn(2+)</name>
        <dbReference type="ChEBI" id="CHEBI:29105"/>
        <label>1</label>
        <note>catalytic</note>
    </ligand>
</feature>
<name>A0A1J4XYG0_9BACT</name>
<dbReference type="Gene3D" id="3.20.20.70">
    <property type="entry name" value="Aldolase class I"/>
    <property type="match status" value="1"/>
</dbReference>
<proteinExistence type="predicted"/>
<dbReference type="AlphaFoldDB" id="A0A1J4XYG0"/>
<organism evidence="3 4">
    <name type="scientific">Candidatus Wolfebacteria bacterium CG1_02_39_135</name>
    <dbReference type="NCBI Taxonomy" id="1805425"/>
    <lineage>
        <taxon>Bacteria</taxon>
        <taxon>Candidatus Wolfeibacteriota</taxon>
    </lineage>
</organism>
<feature type="binding site" evidence="2">
    <location>
        <position position="141"/>
    </location>
    <ligand>
        <name>Zn(2+)</name>
        <dbReference type="ChEBI" id="CHEBI:29105"/>
        <label>2</label>
    </ligand>
</feature>
<comment type="cofactor">
    <cofactor evidence="2">
        <name>Zn(2+)</name>
        <dbReference type="ChEBI" id="CHEBI:29105"/>
    </cofactor>
    <text evidence="2">Binds 2 Zn(2+) ions per subunit. One is catalytic and the other provides a structural contribution.</text>
</comment>
<feature type="binding site" evidence="2">
    <location>
        <position position="109"/>
    </location>
    <ligand>
        <name>Zn(2+)</name>
        <dbReference type="ChEBI" id="CHEBI:29105"/>
        <label>2</label>
    </ligand>
</feature>
<keyword evidence="2" id="KW-0862">Zinc</keyword>
<feature type="active site" description="Proton donor" evidence="1">
    <location>
        <position position="87"/>
    </location>
</feature>
<dbReference type="GO" id="GO:0008270">
    <property type="term" value="F:zinc ion binding"/>
    <property type="evidence" value="ECO:0007669"/>
    <property type="project" value="InterPro"/>
</dbReference>
<dbReference type="Proteomes" id="UP000182693">
    <property type="component" value="Unassembled WGS sequence"/>
</dbReference>
<dbReference type="Pfam" id="PF01116">
    <property type="entry name" value="F_bP_aldolase"/>
    <property type="match status" value="1"/>
</dbReference>
<sequence>MKRLLEIIKEAENSKIPIGHFNVSDLAGLKAIFEVSRALNVPVIIGVSEGERDFIGVKQIAALIKSLRDEYSARGAGGNYPIFLNADHMHSLEKIKEAVSAGFDAAVFDASEFTFEENIKKTKEAVEYIKSVNPDFLIEGELGYIGSGSVLLKEIPIGAAVKPEDLTKPEEASRFVRETRVDLLAPAVGNIHGIVGGGNPKLDIERIKQIKSTSSVPLVLHGGSGIKDEEILAAIDAGISIIHINTELRLAWRQGVEKALKENPEEITPYKLLPTAVEEIKKVVEQKLKLFNKMRC</sequence>
<accession>A0A1J4XYG0</accession>
<dbReference type="CDD" id="cd00947">
    <property type="entry name" value="TBP_aldolase_IIB"/>
    <property type="match status" value="1"/>
</dbReference>
<comment type="caution">
    <text evidence="3">The sequence shown here is derived from an EMBL/GenBank/DDBJ whole genome shotgun (WGS) entry which is preliminary data.</text>
</comment>
<feature type="binding site" evidence="2">
    <location>
        <position position="88"/>
    </location>
    <ligand>
        <name>Zn(2+)</name>
        <dbReference type="ChEBI" id="CHEBI:29105"/>
        <label>1</label>
        <note>catalytic</note>
    </ligand>
</feature>
<gene>
    <name evidence="3" type="ORF">AUJ30_02325</name>
</gene>
<dbReference type="InterPro" id="IPR000771">
    <property type="entry name" value="FBA_II"/>
</dbReference>
<feature type="binding site" evidence="2">
    <location>
        <position position="192"/>
    </location>
    <ligand>
        <name>Zn(2+)</name>
        <dbReference type="ChEBI" id="CHEBI:29105"/>
        <label>1</label>
        <note>catalytic</note>
    </ligand>
</feature>
<protein>
    <submittedName>
        <fullName evidence="3">Tagatose-bisphosphate aldolase</fullName>
    </submittedName>
</protein>
<evidence type="ECO:0000313" key="3">
    <source>
        <dbReference type="EMBL" id="OIO64497.1"/>
    </source>
</evidence>
<dbReference type="GO" id="GO:0005975">
    <property type="term" value="P:carbohydrate metabolic process"/>
    <property type="evidence" value="ECO:0007669"/>
    <property type="project" value="InterPro"/>
</dbReference>
<dbReference type="InterPro" id="IPR013785">
    <property type="entry name" value="Aldolase_TIM"/>
</dbReference>
<evidence type="ECO:0000256" key="1">
    <source>
        <dbReference type="PIRSR" id="PIRSR001359-1"/>
    </source>
</evidence>